<evidence type="ECO:0000313" key="2">
    <source>
        <dbReference type="EMBL" id="GEP73312.1"/>
    </source>
</evidence>
<comment type="caution">
    <text evidence="2">The sequence shown here is derived from an EMBL/GenBank/DDBJ whole genome shotgun (WGS) entry which is preliminary data.</text>
</comment>
<dbReference type="Proteomes" id="UP000321569">
    <property type="component" value="Unassembled WGS sequence"/>
</dbReference>
<dbReference type="EMBL" id="BKAM01000064">
    <property type="protein sequence ID" value="GEP73312.1"/>
    <property type="molecule type" value="Genomic_DNA"/>
</dbReference>
<feature type="region of interest" description="Disordered" evidence="1">
    <location>
        <begin position="45"/>
        <end position="65"/>
    </location>
</feature>
<accession>A0A512PQ93</accession>
<evidence type="ECO:0000256" key="1">
    <source>
        <dbReference type="SAM" id="MobiDB-lite"/>
    </source>
</evidence>
<evidence type="ECO:0000313" key="3">
    <source>
        <dbReference type="Proteomes" id="UP000321569"/>
    </source>
</evidence>
<gene>
    <name evidence="2" type="ORF">LRA02_21800</name>
</gene>
<organism evidence="2 3">
    <name type="scientific">Lentilactobacillus rapi</name>
    <dbReference type="NCBI Taxonomy" id="481723"/>
    <lineage>
        <taxon>Bacteria</taxon>
        <taxon>Bacillati</taxon>
        <taxon>Bacillota</taxon>
        <taxon>Bacilli</taxon>
        <taxon>Lactobacillales</taxon>
        <taxon>Lactobacillaceae</taxon>
        <taxon>Lentilactobacillus</taxon>
    </lineage>
</organism>
<dbReference type="InterPro" id="IPR009241">
    <property type="entry name" value="HigB-like"/>
</dbReference>
<dbReference type="Pfam" id="PF05973">
    <property type="entry name" value="Gp49"/>
    <property type="match status" value="1"/>
</dbReference>
<name>A0A512PQ93_9LACO</name>
<reference evidence="2 3" key="1">
    <citation type="submission" date="2019-07" db="EMBL/GenBank/DDBJ databases">
        <title>Whole genome shotgun sequence of Lactobacillus rapi NBRC 109618.</title>
        <authorList>
            <person name="Hosoyama A."/>
            <person name="Uohara A."/>
            <person name="Ohji S."/>
            <person name="Ichikawa N."/>
        </authorList>
    </citation>
    <scope>NUCLEOTIDE SEQUENCE [LARGE SCALE GENOMIC DNA]</scope>
    <source>
        <strain evidence="2 3">NBRC 109618</strain>
    </source>
</reference>
<dbReference type="AlphaFoldDB" id="A0A512PQ93"/>
<sequence length="65" mass="7809">MIKKLESNLYEIRIHLSHGISRSIYFKTVDHNNVIVTTFIKKSQKTPQSELKKARNRRRKYHDPD</sequence>
<proteinExistence type="predicted"/>
<feature type="compositionally biased region" description="Basic residues" evidence="1">
    <location>
        <begin position="54"/>
        <end position="65"/>
    </location>
</feature>
<protein>
    <recommendedName>
        <fullName evidence="4">Addiction module toxin RelE</fullName>
    </recommendedName>
</protein>
<evidence type="ECO:0008006" key="4">
    <source>
        <dbReference type="Google" id="ProtNLM"/>
    </source>
</evidence>